<evidence type="ECO:0000313" key="3">
    <source>
        <dbReference type="Proteomes" id="UP000028945"/>
    </source>
</evidence>
<feature type="transmembrane region" description="Helical" evidence="1">
    <location>
        <begin position="42"/>
        <end position="61"/>
    </location>
</feature>
<feature type="transmembrane region" description="Helical" evidence="1">
    <location>
        <begin position="12"/>
        <end position="30"/>
    </location>
</feature>
<dbReference type="Proteomes" id="UP000028945">
    <property type="component" value="Chromosome"/>
</dbReference>
<keyword evidence="1" id="KW-0812">Transmembrane</keyword>
<dbReference type="AlphaFoldDB" id="A0A077DCA5"/>
<feature type="transmembrane region" description="Helical" evidence="1">
    <location>
        <begin position="331"/>
        <end position="351"/>
    </location>
</feature>
<feature type="transmembrane region" description="Helical" evidence="1">
    <location>
        <begin position="73"/>
        <end position="91"/>
    </location>
</feature>
<dbReference type="RefSeq" id="WP_038499271.1">
    <property type="nucleotide sequence ID" value="NZ_AFWK01000107.1"/>
</dbReference>
<keyword evidence="1" id="KW-1133">Transmembrane helix</keyword>
<dbReference type="HOGENOM" id="CLU_534923_0_0_4"/>
<keyword evidence="3" id="KW-1185">Reference proteome</keyword>
<proteinExistence type="predicted"/>
<feature type="transmembrane region" description="Helical" evidence="1">
    <location>
        <begin position="135"/>
        <end position="160"/>
    </location>
</feature>
<feature type="transmembrane region" description="Helical" evidence="1">
    <location>
        <begin position="266"/>
        <end position="287"/>
    </location>
</feature>
<dbReference type="KEGG" id="bpsi:IX83_03685"/>
<feature type="transmembrane region" description="Helical" evidence="1">
    <location>
        <begin position="234"/>
        <end position="254"/>
    </location>
</feature>
<feature type="transmembrane region" description="Helical" evidence="1">
    <location>
        <begin position="97"/>
        <end position="114"/>
    </location>
</feature>
<sequence>MQNQANKHRTPYWFVMLCGFIICLLFNLTGDGRLKPDNPYLSLGYFFTLLSIFILPTYLRNKNTLKEIITPEAILFLFFFGGGFVFLTLLANDKESSFLLIYICLFLALYRFHCRFLDKDKALNDDEHFVYVSRLYLNRLGLVFCSSLFYTIILGIFFTLLETLRIYLHDLIFDIATTRVLFIGLFAGLCCIPLYLDFQIKKWNFLILFIYVTTIFMVILSVSTILSTVEATGYYGYSYFAMMVIAVGTFLWICLFNYPYTQKHKYIYLIACISTILLLLFLLPKLYAEFFQNRVDYFPNFQCILILLALYGFMLLKVLKPTLQLWKKLTNTVSILCLFFALLPVPISYILPSPHSATVNDKHELKPITQKEKLQKKQDAKQKTKEELLTKLWVKNSTVCSPNHPLWETYKQQWESQVYTDTLQHGEYFVFDLIDINGDEKEDLIVMYSTAEKNILQIYVQKDKDLSYFKTLHMDESIDFNSAQQCKISPQAVKYKNIKIGNQVMELFH</sequence>
<feature type="transmembrane region" description="Helical" evidence="1">
    <location>
        <begin position="205"/>
        <end position="228"/>
    </location>
</feature>
<name>A0A077DCA5_9BURK</name>
<feature type="transmembrane region" description="Helical" evidence="1">
    <location>
        <begin position="180"/>
        <end position="198"/>
    </location>
</feature>
<reference evidence="2 3" key="1">
    <citation type="journal article" date="2014" name="BMC Genomics">
        <title>A genomic perspective on a new bacterial genus and species from the Alcaligenaceae family, Basilea psittacipulmonis.</title>
        <authorList>
            <person name="Whiteson K.L."/>
            <person name="Hernandez D."/>
            <person name="Lazarevic V."/>
            <person name="Gaia N."/>
            <person name="Farinelli L."/>
            <person name="Francois P."/>
            <person name="Pilo P."/>
            <person name="Frey J."/>
            <person name="Schrenzel J."/>
        </authorList>
    </citation>
    <scope>NUCLEOTIDE SEQUENCE [LARGE SCALE GENOMIC DNA]</scope>
    <source>
        <strain evidence="2 3">DSM 24701</strain>
    </source>
</reference>
<protein>
    <recommendedName>
        <fullName evidence="4">DUF4153 domain-containing protein</fullName>
    </recommendedName>
</protein>
<accession>A0A077DCA5</accession>
<evidence type="ECO:0008006" key="4">
    <source>
        <dbReference type="Google" id="ProtNLM"/>
    </source>
</evidence>
<keyword evidence="1" id="KW-0472">Membrane</keyword>
<evidence type="ECO:0000313" key="2">
    <source>
        <dbReference type="EMBL" id="AIL32525.1"/>
    </source>
</evidence>
<evidence type="ECO:0000256" key="1">
    <source>
        <dbReference type="SAM" id="Phobius"/>
    </source>
</evidence>
<dbReference type="EMBL" id="CP009238">
    <property type="protein sequence ID" value="AIL32525.1"/>
    <property type="molecule type" value="Genomic_DNA"/>
</dbReference>
<organism evidence="2 3">
    <name type="scientific">Basilea psittacipulmonis DSM 24701</name>
    <dbReference type="NCBI Taxonomy" id="1072685"/>
    <lineage>
        <taxon>Bacteria</taxon>
        <taxon>Pseudomonadati</taxon>
        <taxon>Pseudomonadota</taxon>
        <taxon>Betaproteobacteria</taxon>
        <taxon>Burkholderiales</taxon>
        <taxon>Alcaligenaceae</taxon>
        <taxon>Basilea</taxon>
    </lineage>
</organism>
<feature type="transmembrane region" description="Helical" evidence="1">
    <location>
        <begin position="299"/>
        <end position="319"/>
    </location>
</feature>
<gene>
    <name evidence="2" type="ORF">IX83_03685</name>
</gene>